<dbReference type="Pfam" id="PF16516">
    <property type="entry name" value="CC2-LZ"/>
    <property type="match status" value="1"/>
</dbReference>
<accession>G1KN20</accession>
<protein>
    <submittedName>
        <fullName evidence="4">TNFAIP3 interacting protein 3</fullName>
    </submittedName>
</protein>
<reference evidence="4" key="3">
    <citation type="submission" date="2025-09" db="UniProtKB">
        <authorList>
            <consortium name="Ensembl"/>
        </authorList>
    </citation>
    <scope>IDENTIFICATION</scope>
</reference>
<dbReference type="Bgee" id="ENSACAG00000012990">
    <property type="expression patterns" value="Expressed in adrenal gland and 4 other cell types or tissues"/>
</dbReference>
<dbReference type="GO" id="GO:0006357">
    <property type="term" value="P:regulation of transcription by RNA polymerase II"/>
    <property type="evidence" value="ECO:0000318"/>
    <property type="project" value="GO_Central"/>
</dbReference>
<feature type="domain" description="NF-kappa-B essential modulator NEMO CC2-LZ" evidence="3">
    <location>
        <begin position="178"/>
        <end position="279"/>
    </location>
</feature>
<dbReference type="GeneTree" id="ENSGT00510000046908"/>
<dbReference type="eggNOG" id="ENOG502RYDP">
    <property type="taxonomic scope" value="Eukaryota"/>
</dbReference>
<dbReference type="Proteomes" id="UP000001646">
    <property type="component" value="Chromosome 5"/>
</dbReference>
<dbReference type="GO" id="GO:0002756">
    <property type="term" value="P:MyD88-independent toll-like receptor signaling pathway"/>
    <property type="evidence" value="ECO:0007669"/>
    <property type="project" value="Ensembl"/>
</dbReference>
<reference evidence="4" key="2">
    <citation type="submission" date="2025-08" db="UniProtKB">
        <authorList>
            <consortium name="Ensembl"/>
        </authorList>
    </citation>
    <scope>IDENTIFICATION</scope>
</reference>
<dbReference type="GO" id="GO:0071222">
    <property type="term" value="P:cellular response to lipopolysaccharide"/>
    <property type="evidence" value="ECO:0000318"/>
    <property type="project" value="GO_Central"/>
</dbReference>
<gene>
    <name evidence="4" type="primary">TNIP3</name>
</gene>
<dbReference type="GO" id="GO:0005737">
    <property type="term" value="C:cytoplasm"/>
    <property type="evidence" value="ECO:0007669"/>
    <property type="project" value="UniProtKB-ARBA"/>
</dbReference>
<reference evidence="4 5" key="1">
    <citation type="submission" date="2009-12" db="EMBL/GenBank/DDBJ databases">
        <title>The Genome Sequence of Anolis carolinensis (Green Anole Lizard).</title>
        <authorList>
            <consortium name="The Genome Sequencing Platform"/>
            <person name="Di Palma F."/>
            <person name="Alfoldi J."/>
            <person name="Heiman D."/>
            <person name="Young S."/>
            <person name="Grabherr M."/>
            <person name="Johnson J."/>
            <person name="Lander E.S."/>
            <person name="Lindblad-Toh K."/>
        </authorList>
    </citation>
    <scope>NUCLEOTIDE SEQUENCE [LARGE SCALE GENOMIC DNA]</scope>
    <source>
        <strain evidence="4 5">JBL SC #1</strain>
    </source>
</reference>
<dbReference type="PANTHER" id="PTHR31882">
    <property type="entry name" value="TNFAIP3-INTERACTING PROTEIN COILED COIL FAMILY MEMBER"/>
    <property type="match status" value="1"/>
</dbReference>
<keyword evidence="5" id="KW-1185">Reference proteome</keyword>
<dbReference type="GO" id="GO:0043124">
    <property type="term" value="P:negative regulation of canonical NF-kappaB signal transduction"/>
    <property type="evidence" value="ECO:0007669"/>
    <property type="project" value="Ensembl"/>
</dbReference>
<dbReference type="InterPro" id="IPR032419">
    <property type="entry name" value="CC2-LZ_dom"/>
</dbReference>
<dbReference type="GO" id="GO:0031593">
    <property type="term" value="F:polyubiquitin modification-dependent protein binding"/>
    <property type="evidence" value="ECO:0007669"/>
    <property type="project" value="Ensembl"/>
</dbReference>
<feature type="coiled-coil region" evidence="2">
    <location>
        <begin position="103"/>
        <end position="309"/>
    </location>
</feature>
<evidence type="ECO:0000259" key="3">
    <source>
        <dbReference type="Pfam" id="PF16516"/>
    </source>
</evidence>
<dbReference type="PANTHER" id="PTHR31882:SF2">
    <property type="entry name" value="TNFAIP3-INTERACTING PROTEIN 3"/>
    <property type="match status" value="1"/>
</dbReference>
<evidence type="ECO:0000256" key="2">
    <source>
        <dbReference type="SAM" id="Coils"/>
    </source>
</evidence>
<dbReference type="AlphaFoldDB" id="G1KN20"/>
<organism evidence="4 5">
    <name type="scientific">Anolis carolinensis</name>
    <name type="common">Green anole</name>
    <name type="synonym">American chameleon</name>
    <dbReference type="NCBI Taxonomy" id="28377"/>
    <lineage>
        <taxon>Eukaryota</taxon>
        <taxon>Metazoa</taxon>
        <taxon>Chordata</taxon>
        <taxon>Craniata</taxon>
        <taxon>Vertebrata</taxon>
        <taxon>Euteleostomi</taxon>
        <taxon>Lepidosauria</taxon>
        <taxon>Squamata</taxon>
        <taxon>Bifurcata</taxon>
        <taxon>Unidentata</taxon>
        <taxon>Episquamata</taxon>
        <taxon>Toxicofera</taxon>
        <taxon>Iguania</taxon>
        <taxon>Dactyloidae</taxon>
        <taxon>Anolis</taxon>
    </lineage>
</organism>
<dbReference type="FunFam" id="1.20.5.990:FF:000004">
    <property type="entry name" value="TNFAIP3 interacting protein 3"/>
    <property type="match status" value="1"/>
</dbReference>
<dbReference type="InParanoid" id="G1KN20"/>
<dbReference type="GO" id="GO:0034142">
    <property type="term" value="P:toll-like receptor 4 signaling pathway"/>
    <property type="evidence" value="ECO:0007669"/>
    <property type="project" value="Ensembl"/>
</dbReference>
<dbReference type="STRING" id="28377.ENSACAP00000012736"/>
<evidence type="ECO:0000256" key="1">
    <source>
        <dbReference type="ARBA" id="ARBA00023054"/>
    </source>
</evidence>
<dbReference type="Ensembl" id="ENSACAT00000012992.4">
    <property type="protein sequence ID" value="ENSACAP00000012736.4"/>
    <property type="gene ID" value="ENSACAG00000012990.4"/>
</dbReference>
<name>G1KN20_ANOCA</name>
<proteinExistence type="predicted"/>
<evidence type="ECO:0000313" key="5">
    <source>
        <dbReference type="Proteomes" id="UP000001646"/>
    </source>
</evidence>
<dbReference type="Gene3D" id="1.20.5.990">
    <property type="entry name" value="Nemo cc2-lz domain - 1d5 darpin complex"/>
    <property type="match status" value="1"/>
</dbReference>
<dbReference type="HOGENOM" id="CLU_052353_0_0_1"/>
<evidence type="ECO:0000313" key="4">
    <source>
        <dbReference type="Ensembl" id="ENSACAP00000012736.4"/>
    </source>
</evidence>
<keyword evidence="1 2" id="KW-0175">Coiled coil</keyword>
<sequence length="359" mass="41963">MNEQRQLKTSFEGCRKKFQEVSSSYLSDSERCDSVELDNEIQILIGKNSALESCKKLESCSCALTAFSKHNTVVSSEQMDSDKEDKKTSDILLEHILAKKIPRDVLEQQIVSLEKQKVEVTDIKQKTEAMQKNIRELEKERHQLQEECQRLKDLTTTNLVDEMRQHKTLKGENKLLREETALANTKKMHYEREISRLNKALQDALKNRSTSSNEPPHLDALDTSCNEEMRLEMEVLRQQVQIYEEDFKKERSDRERLNSEKEALQKINERSQSQLNKLHSQIKDFQEEKRLLQKQVKQQVQELRLLTQKQGFPHHLASNVTCHLCLSYRNCGLLHYYPEPQITLASRGVNRKEQEPPVS</sequence>